<proteinExistence type="predicted"/>
<dbReference type="EMBL" id="PNJG02000003">
    <property type="protein sequence ID" value="RKQ34147.1"/>
    <property type="molecule type" value="Genomic_DNA"/>
</dbReference>
<organism evidence="1 2">
    <name type="scientific">Kocuria tytonis</name>
    <dbReference type="NCBI Taxonomy" id="2054280"/>
    <lineage>
        <taxon>Bacteria</taxon>
        <taxon>Bacillati</taxon>
        <taxon>Actinomycetota</taxon>
        <taxon>Actinomycetes</taxon>
        <taxon>Micrococcales</taxon>
        <taxon>Micrococcaceae</taxon>
        <taxon>Kocuria</taxon>
    </lineage>
</organism>
<dbReference type="AlphaFoldDB" id="A0A495A3S9"/>
<dbReference type="Proteomes" id="UP000249516">
    <property type="component" value="Unassembled WGS sequence"/>
</dbReference>
<protein>
    <recommendedName>
        <fullName evidence="3">TIGR03089 family protein</fullName>
    </recommendedName>
</protein>
<comment type="caution">
    <text evidence="1">The sequence shown here is derived from an EMBL/GenBank/DDBJ whole genome shotgun (WGS) entry which is preliminary data.</text>
</comment>
<evidence type="ECO:0000313" key="1">
    <source>
        <dbReference type="EMBL" id="RKQ34147.1"/>
    </source>
</evidence>
<dbReference type="OrthoDB" id="3396763at2"/>
<dbReference type="RefSeq" id="WP_110920601.1">
    <property type="nucleotide sequence ID" value="NZ_PNJG02000003.1"/>
</dbReference>
<dbReference type="NCBIfam" id="TIGR03089">
    <property type="entry name" value="TIGR03089 family protein"/>
    <property type="match status" value="1"/>
</dbReference>
<gene>
    <name evidence="1" type="ORF">C1C97_009905</name>
</gene>
<name>A0A495A3S9_9MICC</name>
<accession>A0A495A3S9</accession>
<evidence type="ECO:0000313" key="2">
    <source>
        <dbReference type="Proteomes" id="UP000249516"/>
    </source>
</evidence>
<keyword evidence="2" id="KW-1185">Reference proteome</keyword>
<dbReference type="SUPFAM" id="SSF56801">
    <property type="entry name" value="Acetyl-CoA synthetase-like"/>
    <property type="match status" value="1"/>
</dbReference>
<dbReference type="InterPro" id="IPR017523">
    <property type="entry name" value="Rv3268"/>
</dbReference>
<sequence length="235" mass="24583">MGRTPRDLAQALAAVAQRPTPALIWRDGAERVELSGRVLVNWVEKSAGLLVDELDVAAGDTVTVSPVPHWRLVVLALAGLRVGARVDFTHHPEPDSVVHAQLETRPDRDAAAQLLLTVADPALAFACSEPVPDGAVDFCDEVRGMPDVYSGFEAPEPSEVALSSGLPHGDLVPAAVAAVPADPTGTLHLPLADGWGEPELLRLLGVIVSGGAVLFTARPEDATADVLAQERAAAF</sequence>
<reference evidence="1 2" key="1">
    <citation type="submission" date="2018-10" db="EMBL/GenBank/DDBJ databases">
        <title>Kocuria tytouropygialis sp. nov., isolated from the uropygial gland of an American barn owl (Tyto furcata).</title>
        <authorList>
            <person name="Braun M.S."/>
            <person name="Wang E."/>
            <person name="Zimmermann S."/>
            <person name="Wagner H."/>
            <person name="Wink M."/>
        </authorList>
    </citation>
    <scope>NUCLEOTIDE SEQUENCE [LARGE SCALE GENOMIC DNA]</scope>
    <source>
        <strain evidence="1 2">442</strain>
    </source>
</reference>
<evidence type="ECO:0008006" key="3">
    <source>
        <dbReference type="Google" id="ProtNLM"/>
    </source>
</evidence>